<keyword evidence="2" id="KW-0677">Repeat</keyword>
<dbReference type="InterPro" id="IPR056737">
    <property type="entry name" value="Beta-prop_ATRN-MKLN-like"/>
</dbReference>
<dbReference type="InterPro" id="IPR000210">
    <property type="entry name" value="BTB/POZ_dom"/>
</dbReference>
<dbReference type="Pfam" id="PF24981">
    <property type="entry name" value="Beta-prop_ATRN-LZTR1"/>
    <property type="match status" value="1"/>
</dbReference>
<dbReference type="Gene3D" id="3.30.710.10">
    <property type="entry name" value="Potassium Channel Kv1.1, Chain A"/>
    <property type="match status" value="1"/>
</dbReference>
<gene>
    <name evidence="4" type="primary">LOC103185531</name>
</gene>
<proteinExistence type="predicted"/>
<dbReference type="OMA" id="RNVVGYD"/>
<reference evidence="5" key="2">
    <citation type="journal article" date="2007" name="PLoS Biol.">
        <title>Survey sequencing and comparative analysis of the elephant shark (Callorhinchus milii) genome.</title>
        <authorList>
            <person name="Venkatesh B."/>
            <person name="Kirkness E.F."/>
            <person name="Loh Y.H."/>
            <person name="Halpern A.L."/>
            <person name="Lee A.P."/>
            <person name="Johnson J."/>
            <person name="Dandona N."/>
            <person name="Viswanathan L.D."/>
            <person name="Tay A."/>
            <person name="Venter J.C."/>
            <person name="Strausberg R.L."/>
            <person name="Brenner S."/>
        </authorList>
    </citation>
    <scope>NUCLEOTIDE SEQUENCE [LARGE SCALE GENOMIC DNA]</scope>
</reference>
<name>A0A4W3J0H0_CALMI</name>
<dbReference type="STRING" id="7868.ENSCMIP00000026345"/>
<dbReference type="PROSITE" id="PS50097">
    <property type="entry name" value="BTB"/>
    <property type="match status" value="1"/>
</dbReference>
<reference evidence="4" key="4">
    <citation type="submission" date="2025-08" db="UniProtKB">
        <authorList>
            <consortium name="Ensembl"/>
        </authorList>
    </citation>
    <scope>IDENTIFICATION</scope>
</reference>
<dbReference type="PANTHER" id="PTHR45632">
    <property type="entry name" value="LD33804P"/>
    <property type="match status" value="1"/>
</dbReference>
<dbReference type="InterPro" id="IPR011705">
    <property type="entry name" value="BACK"/>
</dbReference>
<evidence type="ECO:0000256" key="2">
    <source>
        <dbReference type="ARBA" id="ARBA00022737"/>
    </source>
</evidence>
<dbReference type="InterPro" id="IPR017096">
    <property type="entry name" value="BTB-kelch_protein"/>
</dbReference>
<dbReference type="AlphaFoldDB" id="A0A4W3J0H0"/>
<dbReference type="Pfam" id="PF01344">
    <property type="entry name" value="Kelch_1"/>
    <property type="match status" value="1"/>
</dbReference>
<dbReference type="PIRSF" id="PIRSF037037">
    <property type="entry name" value="Kelch-like_protein_gigaxonin"/>
    <property type="match status" value="1"/>
</dbReference>
<dbReference type="Proteomes" id="UP000314986">
    <property type="component" value="Unassembled WGS sequence"/>
</dbReference>
<organism evidence="4 5">
    <name type="scientific">Callorhinchus milii</name>
    <name type="common">Ghost shark</name>
    <dbReference type="NCBI Taxonomy" id="7868"/>
    <lineage>
        <taxon>Eukaryota</taxon>
        <taxon>Metazoa</taxon>
        <taxon>Chordata</taxon>
        <taxon>Craniata</taxon>
        <taxon>Vertebrata</taxon>
        <taxon>Chondrichthyes</taxon>
        <taxon>Holocephali</taxon>
        <taxon>Chimaeriformes</taxon>
        <taxon>Callorhinchidae</taxon>
        <taxon>Callorhinchus</taxon>
    </lineage>
</organism>
<dbReference type="SUPFAM" id="SSF54695">
    <property type="entry name" value="POZ domain"/>
    <property type="match status" value="1"/>
</dbReference>
<reference evidence="5" key="1">
    <citation type="journal article" date="2006" name="Science">
        <title>Ancient noncoding elements conserved in the human genome.</title>
        <authorList>
            <person name="Venkatesh B."/>
            <person name="Kirkness E.F."/>
            <person name="Loh Y.H."/>
            <person name="Halpern A.L."/>
            <person name="Lee A.P."/>
            <person name="Johnson J."/>
            <person name="Dandona N."/>
            <person name="Viswanathan L.D."/>
            <person name="Tay A."/>
            <person name="Venter J.C."/>
            <person name="Strausberg R.L."/>
            <person name="Brenner S."/>
        </authorList>
    </citation>
    <scope>NUCLEOTIDE SEQUENCE [LARGE SCALE GENOMIC DNA]</scope>
</reference>
<feature type="domain" description="BTB" evidence="3">
    <location>
        <begin position="47"/>
        <end position="114"/>
    </location>
</feature>
<evidence type="ECO:0000256" key="1">
    <source>
        <dbReference type="ARBA" id="ARBA00022441"/>
    </source>
</evidence>
<evidence type="ECO:0000313" key="4">
    <source>
        <dbReference type="Ensembl" id="ENSCMIP00000026345.1"/>
    </source>
</evidence>
<evidence type="ECO:0000259" key="3">
    <source>
        <dbReference type="PROSITE" id="PS50097"/>
    </source>
</evidence>
<reference evidence="4" key="5">
    <citation type="submission" date="2025-09" db="UniProtKB">
        <authorList>
            <consortium name="Ensembl"/>
        </authorList>
    </citation>
    <scope>IDENTIFICATION</scope>
</reference>
<dbReference type="SMART" id="SM00875">
    <property type="entry name" value="BACK"/>
    <property type="match status" value="1"/>
</dbReference>
<dbReference type="Gene3D" id="2.120.10.80">
    <property type="entry name" value="Kelch-type beta propeller"/>
    <property type="match status" value="1"/>
</dbReference>
<accession>A0A4W3J0H0</accession>
<keyword evidence="1" id="KW-0880">Kelch repeat</keyword>
<dbReference type="GeneTree" id="ENSGT00940000162424"/>
<dbReference type="InterPro" id="IPR011333">
    <property type="entry name" value="SKP1/BTB/POZ_sf"/>
</dbReference>
<dbReference type="Gene3D" id="1.25.40.420">
    <property type="match status" value="1"/>
</dbReference>
<dbReference type="PANTHER" id="PTHR45632:SF8">
    <property type="entry name" value="KELCH-LIKE PROTEIN 34"/>
    <property type="match status" value="1"/>
</dbReference>
<dbReference type="Pfam" id="PF07707">
    <property type="entry name" value="BACK"/>
    <property type="match status" value="1"/>
</dbReference>
<dbReference type="SUPFAM" id="SSF117281">
    <property type="entry name" value="Kelch motif"/>
    <property type="match status" value="1"/>
</dbReference>
<reference evidence="5" key="3">
    <citation type="journal article" date="2014" name="Nature">
        <title>Elephant shark genome provides unique insights into gnathostome evolution.</title>
        <authorList>
            <consortium name="International Elephant Shark Genome Sequencing Consortium"/>
            <person name="Venkatesh B."/>
            <person name="Lee A.P."/>
            <person name="Ravi V."/>
            <person name="Maurya A.K."/>
            <person name="Lian M.M."/>
            <person name="Swann J.B."/>
            <person name="Ohta Y."/>
            <person name="Flajnik M.F."/>
            <person name="Sutoh Y."/>
            <person name="Kasahara M."/>
            <person name="Hoon S."/>
            <person name="Gangu V."/>
            <person name="Roy S.W."/>
            <person name="Irimia M."/>
            <person name="Korzh V."/>
            <person name="Kondrychyn I."/>
            <person name="Lim Z.W."/>
            <person name="Tay B.H."/>
            <person name="Tohari S."/>
            <person name="Kong K.W."/>
            <person name="Ho S."/>
            <person name="Lorente-Galdos B."/>
            <person name="Quilez J."/>
            <person name="Marques-Bonet T."/>
            <person name="Raney B.J."/>
            <person name="Ingham P.W."/>
            <person name="Tay A."/>
            <person name="Hillier L.W."/>
            <person name="Minx P."/>
            <person name="Boehm T."/>
            <person name="Wilson R.K."/>
            <person name="Brenner S."/>
            <person name="Warren W.C."/>
        </authorList>
    </citation>
    <scope>NUCLEOTIDE SEQUENCE [LARGE SCALE GENOMIC DNA]</scope>
</reference>
<keyword evidence="5" id="KW-1185">Reference proteome</keyword>
<dbReference type="Ensembl" id="ENSCMIT00000026773.1">
    <property type="protein sequence ID" value="ENSCMIP00000026345.1"/>
    <property type="gene ID" value="ENSCMIG00000011550.1"/>
</dbReference>
<dbReference type="Pfam" id="PF00651">
    <property type="entry name" value="BTB"/>
    <property type="match status" value="1"/>
</dbReference>
<sequence length="615" mass="70110">NPGPGYKLNRDSRLHRYSCLGDLHRYPPREEAVLSRYQVLRHEKLLCDVVLVAEGTEFSAHRSLLACSSDYFRSMFKSHTRESGEGVIHLHLVSAVGLQRVLDFIYNSCLSLSLDTLPQTLETARYLQVVEAVRLCSQYLISNLSLENCCDSANIADRYVLPEVQRKAELYISSHLWELLEPRAEDSGLMDLNVESMKAVLEADHIPRTKEITLLSLVLRWLNQDESRSSDAERVLSRIRYGLIQTRDLQLLCDRPDFPRRAAGEVQSLVLKAMVYHSAEKQQPILQSHQSSLRSRAREIVSVGGTTLNGGFVSFASAFDARFKTWRPISECRPVQNHCVCVLGNFLFVLGGEVLELNEGSKTARMSVINKVHRYDPRFNKWTPMANMLNKRAQFSCCVVDDSIFAMGGRCGVESSLPTTEVYDFTAGRWDKVRNLPHKIYGHASAVHNETIYISGGKYDNQLDTSKEMYSFHPLDGQWKRCPPMTIARFGHQMATVKDSIFSFVGMYEAFCDIEYFNPIQRQWHRLRPLLFDRSCYGLAVMDENIYLIGGKKWHNAQEVATQNVIVYDSTSDTWEEVCKLPLPLCGSQCAVLQLMDLPETENQFNLGSTFHFKK</sequence>
<dbReference type="InterPro" id="IPR006652">
    <property type="entry name" value="Kelch_1"/>
</dbReference>
<dbReference type="SMART" id="SM00612">
    <property type="entry name" value="Kelch"/>
    <property type="match status" value="5"/>
</dbReference>
<dbReference type="InParanoid" id="A0A4W3J0H0"/>
<evidence type="ECO:0000313" key="5">
    <source>
        <dbReference type="Proteomes" id="UP000314986"/>
    </source>
</evidence>
<dbReference type="InterPro" id="IPR015915">
    <property type="entry name" value="Kelch-typ_b-propeller"/>
</dbReference>
<dbReference type="SMART" id="SM00225">
    <property type="entry name" value="BTB"/>
    <property type="match status" value="1"/>
</dbReference>
<protein>
    <submittedName>
        <fullName evidence="4">Kelch like family member 34</fullName>
    </submittedName>
</protein>
<dbReference type="CDD" id="cd18473">
    <property type="entry name" value="BACK_KLHL34"/>
    <property type="match status" value="1"/>
</dbReference>